<dbReference type="SUPFAM" id="SSF52540">
    <property type="entry name" value="P-loop containing nucleoside triphosphate hydrolases"/>
    <property type="match status" value="1"/>
</dbReference>
<dbReference type="GO" id="GO:0009116">
    <property type="term" value="P:nucleoside metabolic process"/>
    <property type="evidence" value="ECO:0007669"/>
    <property type="project" value="InterPro"/>
</dbReference>
<dbReference type="PANTHER" id="PTHR46082">
    <property type="entry name" value="ATP/GTP-BINDING PROTEIN-RELATED"/>
    <property type="match status" value="1"/>
</dbReference>
<dbReference type="AlphaFoldDB" id="A0A7C8PRZ6"/>
<sequence>MARPILPNSHYTVAWICALPVERTAGCSMLDVEHDGPSEVSPGDENSYQLGSIGKHNIVIASLPLGSYGTTSAAVVATQMKSTFRSIKVYLMVGIGGGIPKPSHDIRLGDIVISKPENNLGGVVQYDLGKTVKGGHFERCGSLNKPPQILLTAIAGLQASHELKGIKKIRNYLSEAYKQHPSLAEAYTYQGQEHDILYKADYEHGGDTTCVSCNIDEAVSRKVRNNINPVIHYGTIASGNQVIKHGITRDRIGNDSGAICFEMEAAGLMDHCPCLVIRGICDYSDSHKNKRWQPYAALTAAAYTKELLSQIVPLGISSPFPLQLNGPQHSDLRVIAESRGPENQGPPHVVKQRIFDIPRILHPHFSGRQKHLQQLYDSLHRDSTSERGAIVSIFGIPGVGKSQLSLKYVADNRDKYNFSFYSIAKTDDHWLSSCSNIALALNLPEAGSIDQGQITQALKRWFASNSDWVLIIDDVSSSVEMDSTEGKELALKISGRDGDASEVAERISQELGGLPLALEQSESKLQVVKDPIENPHHADVVTTLDIALKELEPTHMDVLKLILWMRPQALPLALLTDGAPSLSYVRDVYHMRGGANNSSSEVNTTATQESKTWKKRVQSRF</sequence>
<dbReference type="Gene3D" id="3.40.50.1580">
    <property type="entry name" value="Nucleoside phosphorylase domain"/>
    <property type="match status" value="1"/>
</dbReference>
<protein>
    <recommendedName>
        <fullName evidence="2">Nucleoside phosphorylase domain-containing protein</fullName>
    </recommendedName>
</protein>
<name>A0A7C8PRZ6_ORBOL</name>
<dbReference type="InterPro" id="IPR035994">
    <property type="entry name" value="Nucleoside_phosphorylase_sf"/>
</dbReference>
<evidence type="ECO:0000313" key="4">
    <source>
        <dbReference type="Proteomes" id="UP000479691"/>
    </source>
</evidence>
<reference evidence="3 4" key="1">
    <citation type="submission" date="2019-06" db="EMBL/GenBank/DDBJ databases">
        <authorList>
            <person name="Palmer J.M."/>
        </authorList>
    </citation>
    <scope>NUCLEOTIDE SEQUENCE [LARGE SCALE GENOMIC DNA]</scope>
    <source>
        <strain evidence="3 4">TWF788</strain>
    </source>
</reference>
<dbReference type="Pfam" id="PF01048">
    <property type="entry name" value="PNP_UDP_1"/>
    <property type="match status" value="1"/>
</dbReference>
<comment type="caution">
    <text evidence="3">The sequence shown here is derived from an EMBL/GenBank/DDBJ whole genome shotgun (WGS) entry which is preliminary data.</text>
</comment>
<feature type="region of interest" description="Disordered" evidence="1">
    <location>
        <begin position="593"/>
        <end position="621"/>
    </location>
</feature>
<dbReference type="EMBL" id="JAABOE010000044">
    <property type="protein sequence ID" value="KAF3177484.1"/>
    <property type="molecule type" value="Genomic_DNA"/>
</dbReference>
<dbReference type="PANTHER" id="PTHR46082:SF11">
    <property type="entry name" value="AAA+ ATPASE DOMAIN-CONTAINING PROTEIN-RELATED"/>
    <property type="match status" value="1"/>
</dbReference>
<dbReference type="InterPro" id="IPR027417">
    <property type="entry name" value="P-loop_NTPase"/>
</dbReference>
<accession>A0A7C8PRZ6</accession>
<dbReference type="GO" id="GO:0003824">
    <property type="term" value="F:catalytic activity"/>
    <property type="evidence" value="ECO:0007669"/>
    <property type="project" value="InterPro"/>
</dbReference>
<evidence type="ECO:0000256" key="1">
    <source>
        <dbReference type="SAM" id="MobiDB-lite"/>
    </source>
</evidence>
<evidence type="ECO:0000259" key="2">
    <source>
        <dbReference type="Pfam" id="PF01048"/>
    </source>
</evidence>
<proteinExistence type="predicted"/>
<dbReference type="SUPFAM" id="SSF53167">
    <property type="entry name" value="Purine and uridine phosphorylases"/>
    <property type="match status" value="1"/>
</dbReference>
<evidence type="ECO:0000313" key="3">
    <source>
        <dbReference type="EMBL" id="KAF3177484.1"/>
    </source>
</evidence>
<gene>
    <name evidence="3" type="ORF">TWF788_007687</name>
</gene>
<dbReference type="Gene3D" id="3.40.50.300">
    <property type="entry name" value="P-loop containing nucleotide triphosphate hydrolases"/>
    <property type="match status" value="1"/>
</dbReference>
<dbReference type="InterPro" id="IPR053137">
    <property type="entry name" value="NLR-like"/>
</dbReference>
<dbReference type="InterPro" id="IPR000845">
    <property type="entry name" value="Nucleoside_phosphorylase_d"/>
</dbReference>
<feature type="domain" description="Nucleoside phosphorylase" evidence="2">
    <location>
        <begin position="14"/>
        <end position="289"/>
    </location>
</feature>
<dbReference type="Proteomes" id="UP000479691">
    <property type="component" value="Unassembled WGS sequence"/>
</dbReference>
<organism evidence="3 4">
    <name type="scientific">Orbilia oligospora</name>
    <name type="common">Nematode-trapping fungus</name>
    <name type="synonym">Arthrobotrys oligospora</name>
    <dbReference type="NCBI Taxonomy" id="2813651"/>
    <lineage>
        <taxon>Eukaryota</taxon>
        <taxon>Fungi</taxon>
        <taxon>Dikarya</taxon>
        <taxon>Ascomycota</taxon>
        <taxon>Pezizomycotina</taxon>
        <taxon>Orbiliomycetes</taxon>
        <taxon>Orbiliales</taxon>
        <taxon>Orbiliaceae</taxon>
        <taxon>Orbilia</taxon>
    </lineage>
</organism>
<feature type="compositionally biased region" description="Polar residues" evidence="1">
    <location>
        <begin position="595"/>
        <end position="610"/>
    </location>
</feature>